<dbReference type="GO" id="GO:0016616">
    <property type="term" value="F:oxidoreductase activity, acting on the CH-OH group of donors, NAD or NADP as acceptor"/>
    <property type="evidence" value="ECO:0007669"/>
    <property type="project" value="InterPro"/>
</dbReference>
<dbReference type="Gene3D" id="2.60.120.260">
    <property type="entry name" value="Galactose-binding domain-like"/>
    <property type="match status" value="1"/>
</dbReference>
<evidence type="ECO:0000256" key="1">
    <source>
        <dbReference type="ARBA" id="ARBA00001936"/>
    </source>
</evidence>
<comment type="cofactor">
    <cofactor evidence="1">
        <name>Mn(2+)</name>
        <dbReference type="ChEBI" id="CHEBI:29035"/>
    </cofactor>
</comment>
<dbReference type="Pfam" id="PF11975">
    <property type="entry name" value="Glyco_hydro_4C"/>
    <property type="match status" value="1"/>
</dbReference>
<dbReference type="InterPro" id="IPR036291">
    <property type="entry name" value="NAD(P)-bd_dom_sf"/>
</dbReference>
<keyword evidence="11" id="KW-1185">Reference proteome</keyword>
<comment type="similarity">
    <text evidence="2 9">Belongs to the glycosyl hydrolase 4 family.</text>
</comment>
<protein>
    <submittedName>
        <fullName evidence="10">Uncharacterized protein</fullName>
    </submittedName>
</protein>
<dbReference type="InterPro" id="IPR022616">
    <property type="entry name" value="Glyco_hydro_4_C"/>
</dbReference>
<dbReference type="EMBL" id="AP025739">
    <property type="protein sequence ID" value="BDI33822.1"/>
    <property type="molecule type" value="Genomic_DNA"/>
</dbReference>
<evidence type="ECO:0000256" key="5">
    <source>
        <dbReference type="ARBA" id="ARBA00023027"/>
    </source>
</evidence>
<keyword evidence="7" id="KW-0119">Carbohydrate metabolism</keyword>
<proteinExistence type="inferred from homology"/>
<evidence type="ECO:0000256" key="6">
    <source>
        <dbReference type="ARBA" id="ARBA00023211"/>
    </source>
</evidence>
<dbReference type="RefSeq" id="WP_119322847.1">
    <property type="nucleotide sequence ID" value="NZ_AP025739.1"/>
</dbReference>
<dbReference type="CDD" id="cd05297">
    <property type="entry name" value="GH4_alpha_glucosidase_galactosidase"/>
    <property type="match status" value="1"/>
</dbReference>
<dbReference type="OrthoDB" id="9808275at2"/>
<gene>
    <name evidence="10" type="ORF">CCAX7_58730</name>
</gene>
<dbReference type="Gene3D" id="3.90.1820.10">
    <property type="entry name" value="AglA-like glucosidase"/>
    <property type="match status" value="1"/>
</dbReference>
<dbReference type="Proteomes" id="UP000287394">
    <property type="component" value="Chromosome"/>
</dbReference>
<dbReference type="GO" id="GO:0046872">
    <property type="term" value="F:metal ion binding"/>
    <property type="evidence" value="ECO:0007669"/>
    <property type="project" value="UniProtKB-KW"/>
</dbReference>
<evidence type="ECO:0000256" key="4">
    <source>
        <dbReference type="ARBA" id="ARBA00022801"/>
    </source>
</evidence>
<dbReference type="FunCoup" id="A0A402CZV5">
    <property type="interactions" value="29"/>
</dbReference>
<dbReference type="PANTHER" id="PTHR32092:SF6">
    <property type="entry name" value="ALPHA-GALACTOSIDASE"/>
    <property type="match status" value="1"/>
</dbReference>
<organism evidence="10 11">
    <name type="scientific">Capsulimonas corticalis</name>
    <dbReference type="NCBI Taxonomy" id="2219043"/>
    <lineage>
        <taxon>Bacteria</taxon>
        <taxon>Bacillati</taxon>
        <taxon>Armatimonadota</taxon>
        <taxon>Armatimonadia</taxon>
        <taxon>Capsulimonadales</taxon>
        <taxon>Capsulimonadaceae</taxon>
        <taxon>Capsulimonas</taxon>
    </lineage>
</organism>
<reference evidence="10 11" key="1">
    <citation type="journal article" date="2019" name="Int. J. Syst. Evol. Microbiol.">
        <title>Capsulimonas corticalis gen. nov., sp. nov., an aerobic capsulated bacterium, of a novel bacterial order, Capsulimonadales ord. nov., of the class Armatimonadia of the phylum Armatimonadetes.</title>
        <authorList>
            <person name="Li J."/>
            <person name="Kudo C."/>
            <person name="Tonouchi A."/>
        </authorList>
    </citation>
    <scope>NUCLEOTIDE SEQUENCE [LARGE SCALE GENOMIC DNA]</scope>
    <source>
        <strain evidence="10 11">AX-7</strain>
    </source>
</reference>
<keyword evidence="8 9" id="KW-0326">Glycosidase</keyword>
<dbReference type="Pfam" id="PF02056">
    <property type="entry name" value="Glyco_hydro_4"/>
    <property type="match status" value="1"/>
</dbReference>
<keyword evidence="3" id="KW-0479">Metal-binding</keyword>
<evidence type="ECO:0000256" key="3">
    <source>
        <dbReference type="ARBA" id="ARBA00022723"/>
    </source>
</evidence>
<dbReference type="PRINTS" id="PR00732">
    <property type="entry name" value="GLHYDRLASE4"/>
</dbReference>
<evidence type="ECO:0000313" key="11">
    <source>
        <dbReference type="Proteomes" id="UP000287394"/>
    </source>
</evidence>
<dbReference type="SUPFAM" id="SSF51735">
    <property type="entry name" value="NAD(P)-binding Rossmann-fold domains"/>
    <property type="match status" value="1"/>
</dbReference>
<comment type="cofactor">
    <cofactor evidence="9">
        <name>NAD(+)</name>
        <dbReference type="ChEBI" id="CHEBI:57540"/>
    </cofactor>
    <text evidence="9">Binds 1 NAD(+) per subunit.</text>
</comment>
<sequence>MIKVAMIGAGSVVFSKNLTGDILGYPEFRDATFSYMDIDAERLEVGANLCRKVAKTLGANPTIEATLNLRKALEGADFVINMVQIGGFNSTLVDFEIPRKYGLNFTIADTTGPGGLFRALRTYPMLTELVHTMEELCPDAVLLNYSNPMSMNMQTITRTSSIRAVGLCHSVQGTFNQLMGYIGEDPEQVAFTCAGINHMAFYLQMKKNGVDLYPRLFEAMDDPKVYNTNKVRFEMMKRLGYFVTESSEHNAEYSPYFIPRGQEVIDRYDVPIDEYLRRCDGIVDEFERMKTFSVSDEPMEVHKSHEYGSTIIHSIVTGTPSVVYGNMPNNGAISNLPHDAIAEVPTLVDRSGLRFTTVGALPTQLLAYMQPHVAQHELFIQAALQGRRDHVYQAAMFDPLTAATLTLDQIVEMCDELIAAHGDLLPKLDTPMRVPTSGKEFGAVDPRDLRASWDAAQKAATEDAIGEWSVAGPFSGETAGEISLALPTALESALGADGQIDRSAEYTGADGRKIAWRSAATAKGVVNLLAIVGNYDYVAAYGYAELESIHAREAVLQCGSDDGIQIWLNGRVIHTNDAKRSLSPKEDKVAIRLNAGVNRILVKVTNHDGGWGYSVSVSKPNF</sequence>
<dbReference type="AlphaFoldDB" id="A0A402CZV5"/>
<evidence type="ECO:0000313" key="10">
    <source>
        <dbReference type="EMBL" id="BDI33822.1"/>
    </source>
</evidence>
<dbReference type="GO" id="GO:0005975">
    <property type="term" value="P:carbohydrate metabolic process"/>
    <property type="evidence" value="ECO:0007669"/>
    <property type="project" value="InterPro"/>
</dbReference>
<dbReference type="NCBIfam" id="NF011657">
    <property type="entry name" value="PRK15076.1"/>
    <property type="match status" value="1"/>
</dbReference>
<keyword evidence="6" id="KW-0464">Manganese</keyword>
<evidence type="ECO:0000256" key="7">
    <source>
        <dbReference type="ARBA" id="ARBA00023277"/>
    </source>
</evidence>
<dbReference type="GO" id="GO:0004553">
    <property type="term" value="F:hydrolase activity, hydrolyzing O-glycosyl compounds"/>
    <property type="evidence" value="ECO:0007669"/>
    <property type="project" value="InterPro"/>
</dbReference>
<dbReference type="InterPro" id="IPR001088">
    <property type="entry name" value="Glyco_hydro_4"/>
</dbReference>
<keyword evidence="5 9" id="KW-0520">NAD</keyword>
<dbReference type="SUPFAM" id="SSF56327">
    <property type="entry name" value="LDH C-terminal domain-like"/>
    <property type="match status" value="1"/>
</dbReference>
<dbReference type="InterPro" id="IPR015955">
    <property type="entry name" value="Lactate_DH/Glyco_Ohase_4_C"/>
</dbReference>
<accession>A0A402CZV5</accession>
<dbReference type="PANTHER" id="PTHR32092">
    <property type="entry name" value="6-PHOSPHO-BETA-GLUCOSIDASE-RELATED"/>
    <property type="match status" value="1"/>
</dbReference>
<evidence type="ECO:0000256" key="8">
    <source>
        <dbReference type="ARBA" id="ARBA00023295"/>
    </source>
</evidence>
<evidence type="ECO:0000256" key="2">
    <source>
        <dbReference type="ARBA" id="ARBA00010141"/>
    </source>
</evidence>
<dbReference type="KEGG" id="ccot:CCAX7_58730"/>
<name>A0A402CZV5_9BACT</name>
<dbReference type="InterPro" id="IPR053715">
    <property type="entry name" value="GH4_Enzyme_sf"/>
</dbReference>
<evidence type="ECO:0000256" key="9">
    <source>
        <dbReference type="RuleBase" id="RU361152"/>
    </source>
</evidence>
<keyword evidence="4 9" id="KW-0378">Hydrolase</keyword>